<sequence length="506" mass="55625">MELKSYQDTVMTSQNICETKLELPVETEILIPDYLPQVFKIVKCFVYPVVLQKQVMTGRLTAEGYLRCIVYYQGDGEEGLCQTEQKIPFTKQVELRETANVAPVIQISGEPEYLNCRAVSGRRVDVRGAYALNITACAQEENEIITALAGGGIEQKTCELAGIANVGIQEKLITAEEDISFEKMPVMILSTRCESEISEVKLLTGKAVVKGTLSTEIVYRAAPGEEFIHEKKQAPFNTVMDVDGASENCKAFVLVEPTGCTITAGPEESPEQNLLSITALVQVRVYREIQQIAVCDAFSTQDEIEMNRGERSMEFILDEIDSAFELGTSGALPDEHAQVLEAWATPLSLDIVEQDAGSVLRCRAMLHLLCKNALGELDCYDKICEELLPGIYPEASQNMMVQYELSAQDTTARQAGTETEAHAAVHVKALVTGFRKTDVLQDVRSTGPRERKDGDIALRIYFAQPGEDLFDIAKRYAASPQAIATANQVSDGPLTEACKLLIPSSL</sequence>
<comment type="caution">
    <text evidence="2">The sequence shown here is derived from an EMBL/GenBank/DDBJ whole genome shotgun (WGS) entry which is preliminary data.</text>
</comment>
<dbReference type="InterPro" id="IPR036779">
    <property type="entry name" value="LysM_dom_sf"/>
</dbReference>
<protein>
    <submittedName>
        <fullName evidence="2">SPOCS domain-containing protein</fullName>
    </submittedName>
</protein>
<evidence type="ECO:0000313" key="2">
    <source>
        <dbReference type="EMBL" id="MEQ2519980.1"/>
    </source>
</evidence>
<gene>
    <name evidence="2" type="ORF">WMO24_06010</name>
</gene>
<dbReference type="InterPro" id="IPR024300">
    <property type="entry name" value="SipL_SPOCS_dom"/>
</dbReference>
<dbReference type="CDD" id="cd00118">
    <property type="entry name" value="LysM"/>
    <property type="match status" value="1"/>
</dbReference>
<organism evidence="2 3">
    <name type="scientific">Ruthenibacterium intestinale</name>
    <dbReference type="NCBI Taxonomy" id="3133163"/>
    <lineage>
        <taxon>Bacteria</taxon>
        <taxon>Bacillati</taxon>
        <taxon>Bacillota</taxon>
        <taxon>Clostridia</taxon>
        <taxon>Eubacteriales</taxon>
        <taxon>Oscillospiraceae</taxon>
        <taxon>Ruthenibacterium</taxon>
    </lineage>
</organism>
<proteinExistence type="predicted"/>
<evidence type="ECO:0000259" key="1">
    <source>
        <dbReference type="Pfam" id="PF12673"/>
    </source>
</evidence>
<dbReference type="InterPro" id="IPR018392">
    <property type="entry name" value="LysM"/>
</dbReference>
<feature type="domain" description="SipL SPOCS" evidence="1">
    <location>
        <begin position="188"/>
        <end position="257"/>
    </location>
</feature>
<reference evidence="2 3" key="1">
    <citation type="submission" date="2024-03" db="EMBL/GenBank/DDBJ databases">
        <title>Human intestinal bacterial collection.</title>
        <authorList>
            <person name="Pauvert C."/>
            <person name="Hitch T.C.A."/>
            <person name="Clavel T."/>
        </authorList>
    </citation>
    <scope>NUCLEOTIDE SEQUENCE [LARGE SCALE GENOMIC DNA]</scope>
    <source>
        <strain evidence="2 3">CLA-JM-H11</strain>
    </source>
</reference>
<dbReference type="SUPFAM" id="SSF54106">
    <property type="entry name" value="LysM domain"/>
    <property type="match status" value="1"/>
</dbReference>
<evidence type="ECO:0000313" key="3">
    <source>
        <dbReference type="Proteomes" id="UP001477672"/>
    </source>
</evidence>
<name>A0ABV1GDS2_9FIRM</name>
<accession>A0ABV1GDS2</accession>
<keyword evidence="3" id="KW-1185">Reference proteome</keyword>
<dbReference type="Pfam" id="PF12673">
    <property type="entry name" value="SipL"/>
    <property type="match status" value="2"/>
</dbReference>
<feature type="domain" description="SipL SPOCS" evidence="1">
    <location>
        <begin position="38"/>
        <end position="98"/>
    </location>
</feature>
<dbReference type="Proteomes" id="UP001477672">
    <property type="component" value="Unassembled WGS sequence"/>
</dbReference>
<dbReference type="RefSeq" id="WP_349215410.1">
    <property type="nucleotide sequence ID" value="NZ_JBBMFA010000078.1"/>
</dbReference>
<dbReference type="EMBL" id="JBBMFA010000078">
    <property type="protein sequence ID" value="MEQ2519980.1"/>
    <property type="molecule type" value="Genomic_DNA"/>
</dbReference>